<dbReference type="InterPro" id="IPR050796">
    <property type="entry name" value="SCF_F-box_component"/>
</dbReference>
<dbReference type="Pfam" id="PF00646">
    <property type="entry name" value="F-box"/>
    <property type="match status" value="2"/>
</dbReference>
<dbReference type="NCBIfam" id="TIGR01640">
    <property type="entry name" value="F_box_assoc_1"/>
    <property type="match status" value="1"/>
</dbReference>
<evidence type="ECO:0000313" key="2">
    <source>
        <dbReference type="EMBL" id="RYR61750.1"/>
    </source>
</evidence>
<dbReference type="SUPFAM" id="SSF81383">
    <property type="entry name" value="F-box domain"/>
    <property type="match status" value="2"/>
</dbReference>
<name>A0A445DF10_ARAHY</name>
<organism evidence="2 3">
    <name type="scientific">Arachis hypogaea</name>
    <name type="common">Peanut</name>
    <dbReference type="NCBI Taxonomy" id="3818"/>
    <lineage>
        <taxon>Eukaryota</taxon>
        <taxon>Viridiplantae</taxon>
        <taxon>Streptophyta</taxon>
        <taxon>Embryophyta</taxon>
        <taxon>Tracheophyta</taxon>
        <taxon>Spermatophyta</taxon>
        <taxon>Magnoliopsida</taxon>
        <taxon>eudicotyledons</taxon>
        <taxon>Gunneridae</taxon>
        <taxon>Pentapetalae</taxon>
        <taxon>rosids</taxon>
        <taxon>fabids</taxon>
        <taxon>Fabales</taxon>
        <taxon>Fabaceae</taxon>
        <taxon>Papilionoideae</taxon>
        <taxon>50 kb inversion clade</taxon>
        <taxon>dalbergioids sensu lato</taxon>
        <taxon>Dalbergieae</taxon>
        <taxon>Pterocarpus clade</taxon>
        <taxon>Arachis</taxon>
    </lineage>
</organism>
<dbReference type="EMBL" id="SDMP01000004">
    <property type="protein sequence ID" value="RYR61750.1"/>
    <property type="molecule type" value="Genomic_DNA"/>
</dbReference>
<evidence type="ECO:0000259" key="1">
    <source>
        <dbReference type="PROSITE" id="PS50181"/>
    </source>
</evidence>
<dbReference type="PANTHER" id="PTHR31672:SF13">
    <property type="entry name" value="F-BOX PROTEIN CPR30-LIKE"/>
    <property type="match status" value="1"/>
</dbReference>
<comment type="caution">
    <text evidence="2">The sequence shown here is derived from an EMBL/GenBank/DDBJ whole genome shotgun (WGS) entry which is preliminary data.</text>
</comment>
<dbReference type="SMART" id="SM00256">
    <property type="entry name" value="FBOX"/>
    <property type="match status" value="2"/>
</dbReference>
<feature type="domain" description="F-box" evidence="1">
    <location>
        <begin position="279"/>
        <end position="323"/>
    </location>
</feature>
<evidence type="ECO:0000313" key="3">
    <source>
        <dbReference type="Proteomes" id="UP000289738"/>
    </source>
</evidence>
<dbReference type="InterPro" id="IPR036047">
    <property type="entry name" value="F-box-like_dom_sf"/>
</dbReference>
<gene>
    <name evidence="2" type="ORF">Ahy_A04g018952</name>
</gene>
<reference evidence="2 3" key="1">
    <citation type="submission" date="2019-01" db="EMBL/GenBank/DDBJ databases">
        <title>Sequencing of cultivated peanut Arachis hypogaea provides insights into genome evolution and oil improvement.</title>
        <authorList>
            <person name="Chen X."/>
        </authorList>
    </citation>
    <scope>NUCLEOTIDE SEQUENCE [LARGE SCALE GENOMIC DNA]</scope>
    <source>
        <strain evidence="3">cv. Fuhuasheng</strain>
        <tissue evidence="2">Leaves</tissue>
    </source>
</reference>
<dbReference type="InterPro" id="IPR006527">
    <property type="entry name" value="F-box-assoc_dom_typ1"/>
</dbReference>
<proteinExistence type="predicted"/>
<accession>A0A445DF10</accession>
<dbReference type="InterPro" id="IPR001810">
    <property type="entry name" value="F-box_dom"/>
</dbReference>
<dbReference type="AlphaFoldDB" id="A0A445DF10"/>
<dbReference type="InterPro" id="IPR017451">
    <property type="entry name" value="F-box-assoc_interact_dom"/>
</dbReference>
<dbReference type="Gene3D" id="1.20.1280.50">
    <property type="match status" value="2"/>
</dbReference>
<dbReference type="PROSITE" id="PS50181">
    <property type="entry name" value="FBOX"/>
    <property type="match status" value="1"/>
</dbReference>
<sequence length="540" mass="62730">MKRKQMGMNDIFLLELIHRIFLRVPAKDLFRLRFVSKLWHSLIFDRHFCGIALQPLLCRIFSSVLLLACFVQLQTLFDVPAAPTTLKEVSLPPKKNPFSRSCLMGSCRGFLLFNEQPHFLVIWNPLTGSSKIISYSHIVSRIKTPRSINPDHKVPYGFGFDASRDDYLVVLSWPDNYNQHHLDCFSLRTNSWIHLDAALPKSMGTWKQQFYGLFLHGAIHWLCYSSKDYIDDGKEFLKDIYAKTTRRVFSYQSHHIRRVPSPVLRTSMEGKQMGMNDILPPELIHRIFLRVPAKDLFHLRFVSKLWHSLISDRDFVESHYNLYSAASSHSYFFLVKDTTKSACFVEFDTLFDVAAAPTTLRALPKSMGTWKQQFYGLFLHGAIHWLCYSSKDYIDDGILIFDLKEKSFSKISMPKQLVGCSPIDLTILGGRLAMYSYHNHITEIWVMKEYKILIYEIPSYWPLCVSIGSDIIALNLKLGYSNLRFGKYVVSERVLNYSPFSLSHYHYYYESYCVHEDSLLPLPGDIKDKDKKKKTGIELN</sequence>
<protein>
    <recommendedName>
        <fullName evidence="1">F-box domain-containing protein</fullName>
    </recommendedName>
</protein>
<dbReference type="Pfam" id="PF07734">
    <property type="entry name" value="FBA_1"/>
    <property type="match status" value="1"/>
</dbReference>
<dbReference type="Proteomes" id="UP000289738">
    <property type="component" value="Chromosome A04"/>
</dbReference>
<keyword evidence="3" id="KW-1185">Reference proteome</keyword>
<dbReference type="PANTHER" id="PTHR31672">
    <property type="entry name" value="BNACNNG10540D PROTEIN"/>
    <property type="match status" value="1"/>
</dbReference>